<dbReference type="Proteomes" id="UP001337723">
    <property type="component" value="Chromosome"/>
</dbReference>
<proteinExistence type="predicted"/>
<reference evidence="2 3" key="1">
    <citation type="submission" date="2023-01" db="EMBL/GenBank/DDBJ databases">
        <title>Complete genome sequence of Roseicyclus marinus strain Dej080120_10.</title>
        <authorList>
            <person name="Ueki S."/>
            <person name="Maruyama F."/>
        </authorList>
    </citation>
    <scope>NUCLEOTIDE SEQUENCE [LARGE SCALE GENOMIC DNA]</scope>
    <source>
        <strain evidence="2 3">Dej080120_10</strain>
    </source>
</reference>
<evidence type="ECO:0000313" key="3">
    <source>
        <dbReference type="Proteomes" id="UP001337723"/>
    </source>
</evidence>
<feature type="transmembrane region" description="Helical" evidence="1">
    <location>
        <begin position="49"/>
        <end position="74"/>
    </location>
</feature>
<dbReference type="RefSeq" id="WP_338272539.1">
    <property type="nucleotide sequence ID" value="NZ_AP027266.1"/>
</dbReference>
<organism evidence="2 3">
    <name type="scientific">Roseicyclus marinus</name>
    <dbReference type="NCBI Taxonomy" id="2161673"/>
    <lineage>
        <taxon>Bacteria</taxon>
        <taxon>Pseudomonadati</taxon>
        <taxon>Pseudomonadota</taxon>
        <taxon>Alphaproteobacteria</taxon>
        <taxon>Rhodobacterales</taxon>
        <taxon>Roseobacteraceae</taxon>
        <taxon>Roseicyclus</taxon>
    </lineage>
</organism>
<evidence type="ECO:0000313" key="2">
    <source>
        <dbReference type="EMBL" id="BDW86567.1"/>
    </source>
</evidence>
<gene>
    <name evidence="2" type="ORF">MACH21_27440</name>
</gene>
<keyword evidence="1" id="KW-1133">Transmembrane helix</keyword>
<dbReference type="Pfam" id="PF18910">
    <property type="entry name" value="DUF5665"/>
    <property type="match status" value="1"/>
</dbReference>
<keyword evidence="1" id="KW-0472">Membrane</keyword>
<dbReference type="KEGG" id="rmai:MACH21_27440"/>
<keyword evidence="1" id="KW-0812">Transmembrane</keyword>
<keyword evidence="3" id="KW-1185">Reference proteome</keyword>
<dbReference type="AlphaFoldDB" id="A0AA48H6S6"/>
<sequence>MADEPGRDPSQPDALAEEIRALNRELALLRSHRMFVIYQSVPRVLLLRFASGMAVGLGTVIGATVLLSLIIWALSQIEFIPIIGEWAVRIASEIEAVTVGE</sequence>
<accession>A0AA48H6S6</accession>
<protein>
    <submittedName>
        <fullName evidence="2">Uncharacterized protein</fullName>
    </submittedName>
</protein>
<evidence type="ECO:0000256" key="1">
    <source>
        <dbReference type="SAM" id="Phobius"/>
    </source>
</evidence>
<name>A0AA48H6S6_9RHOB</name>
<dbReference type="EMBL" id="AP027266">
    <property type="protein sequence ID" value="BDW86567.1"/>
    <property type="molecule type" value="Genomic_DNA"/>
</dbReference>
<dbReference type="InterPro" id="IPR043723">
    <property type="entry name" value="DUF5665"/>
</dbReference>